<dbReference type="Gene3D" id="1.10.10.1450">
    <property type="match status" value="1"/>
</dbReference>
<dbReference type="GO" id="GO:0003676">
    <property type="term" value="F:nucleic acid binding"/>
    <property type="evidence" value="ECO:0007669"/>
    <property type="project" value="InterPro"/>
</dbReference>
<organism evidence="1 2">
    <name type="scientific">Eumeta variegata</name>
    <name type="common">Bagworm moth</name>
    <name type="synonym">Eumeta japonica</name>
    <dbReference type="NCBI Taxonomy" id="151549"/>
    <lineage>
        <taxon>Eukaryota</taxon>
        <taxon>Metazoa</taxon>
        <taxon>Ecdysozoa</taxon>
        <taxon>Arthropoda</taxon>
        <taxon>Hexapoda</taxon>
        <taxon>Insecta</taxon>
        <taxon>Pterygota</taxon>
        <taxon>Neoptera</taxon>
        <taxon>Endopterygota</taxon>
        <taxon>Lepidoptera</taxon>
        <taxon>Glossata</taxon>
        <taxon>Ditrysia</taxon>
        <taxon>Tineoidea</taxon>
        <taxon>Psychidae</taxon>
        <taxon>Oiketicinae</taxon>
        <taxon>Eumeta</taxon>
    </lineage>
</organism>
<name>A0A4C1WG05_EUMVA</name>
<reference evidence="1 2" key="1">
    <citation type="journal article" date="2019" name="Commun. Biol.">
        <title>The bagworm genome reveals a unique fibroin gene that provides high tensile strength.</title>
        <authorList>
            <person name="Kono N."/>
            <person name="Nakamura H."/>
            <person name="Ohtoshi R."/>
            <person name="Tomita M."/>
            <person name="Numata K."/>
            <person name="Arakawa K."/>
        </authorList>
    </citation>
    <scope>NUCLEOTIDE SEQUENCE [LARGE SCALE GENOMIC DNA]</scope>
</reference>
<sequence length="170" mass="19548">MRFLRSTVECLKDKDVKNSDVRERCGLKEDVVTRVESEAYNEAALSERTCRERFQKFKKHDFDVEDKYCSGCPKIYEDAELEELLKEDSSQTQKELAFTLHDKIILLHDNARQHVAVPVKNYLKTLDWEVLPQPSYAPDIVVRLSSAPVNGTCSVRAAVHIIPKIELIRG</sequence>
<dbReference type="InterPro" id="IPR036397">
    <property type="entry name" value="RNaseH_sf"/>
</dbReference>
<evidence type="ECO:0000313" key="1">
    <source>
        <dbReference type="EMBL" id="GBP50081.1"/>
    </source>
</evidence>
<accession>A0A4C1WG05</accession>
<protein>
    <submittedName>
        <fullName evidence="1">Mariner Mos1 transposase</fullName>
    </submittedName>
</protein>
<gene>
    <name evidence="1" type="ORF">EVAR_17342_1</name>
</gene>
<dbReference type="Proteomes" id="UP000299102">
    <property type="component" value="Unassembled WGS sequence"/>
</dbReference>
<dbReference type="Gene3D" id="3.30.420.10">
    <property type="entry name" value="Ribonuclease H-like superfamily/Ribonuclease H"/>
    <property type="match status" value="1"/>
</dbReference>
<dbReference type="AlphaFoldDB" id="A0A4C1WG05"/>
<dbReference type="PANTHER" id="PTHR46060:SF1">
    <property type="entry name" value="MARINER MOS1 TRANSPOSASE-LIKE PROTEIN"/>
    <property type="match status" value="1"/>
</dbReference>
<proteinExistence type="predicted"/>
<evidence type="ECO:0000313" key="2">
    <source>
        <dbReference type="Proteomes" id="UP000299102"/>
    </source>
</evidence>
<dbReference type="OrthoDB" id="616263at2759"/>
<keyword evidence="2" id="KW-1185">Reference proteome</keyword>
<comment type="caution">
    <text evidence="1">The sequence shown here is derived from an EMBL/GenBank/DDBJ whole genome shotgun (WGS) entry which is preliminary data.</text>
</comment>
<dbReference type="EMBL" id="BGZK01000558">
    <property type="protein sequence ID" value="GBP50081.1"/>
    <property type="molecule type" value="Genomic_DNA"/>
</dbReference>
<dbReference type="InterPro" id="IPR052709">
    <property type="entry name" value="Transposase-MT_Hybrid"/>
</dbReference>
<dbReference type="PANTHER" id="PTHR46060">
    <property type="entry name" value="MARINER MOS1 TRANSPOSASE-LIKE PROTEIN"/>
    <property type="match status" value="1"/>
</dbReference>